<reference evidence="9" key="1">
    <citation type="submission" date="2021-06" db="EMBL/GenBank/DDBJ databases">
        <authorList>
            <person name="Kallberg Y."/>
            <person name="Tangrot J."/>
            <person name="Rosling A."/>
        </authorList>
    </citation>
    <scope>NUCLEOTIDE SEQUENCE</scope>
    <source>
        <strain evidence="9">UK204</strain>
    </source>
</reference>
<dbReference type="Proteomes" id="UP000789570">
    <property type="component" value="Unassembled WGS sequence"/>
</dbReference>
<evidence type="ECO:0000256" key="5">
    <source>
        <dbReference type="PROSITE-ProRule" id="PRU01133"/>
    </source>
</evidence>
<dbReference type="InterPro" id="IPR018105">
    <property type="entry name" value="Translational_control_tumour_p"/>
</dbReference>
<name>A0A9N9CJ99_9GLOM</name>
<dbReference type="InterPro" id="IPR044609">
    <property type="entry name" value="FKBP2/11"/>
</dbReference>
<dbReference type="InterPro" id="IPR011057">
    <property type="entry name" value="Mss4-like_sf"/>
</dbReference>
<dbReference type="Pfam" id="PF00838">
    <property type="entry name" value="TCTP"/>
    <property type="match status" value="1"/>
</dbReference>
<dbReference type="Gene3D" id="2.170.150.10">
    <property type="entry name" value="Metal Binding Protein, Guanine Nucleotide Exchange Factor, Chain A"/>
    <property type="match status" value="1"/>
</dbReference>
<dbReference type="PRINTS" id="PR01653">
    <property type="entry name" value="TCTPROTEIN"/>
</dbReference>
<dbReference type="EC" id="5.2.1.8" evidence="4"/>
<evidence type="ECO:0000259" key="7">
    <source>
        <dbReference type="PROSITE" id="PS50059"/>
    </source>
</evidence>
<dbReference type="PANTHER" id="PTHR45779:SF7">
    <property type="entry name" value="PEPTIDYLPROLYL ISOMERASE"/>
    <property type="match status" value="1"/>
</dbReference>
<dbReference type="InterPro" id="IPR011323">
    <property type="entry name" value="Mss4/transl-control_tumour"/>
</dbReference>
<evidence type="ECO:0000313" key="10">
    <source>
        <dbReference type="Proteomes" id="UP000789570"/>
    </source>
</evidence>
<keyword evidence="2 4" id="KW-0697">Rotamase</keyword>
<accession>A0A9N9CJ99</accession>
<feature type="signal peptide" evidence="6">
    <location>
        <begin position="1"/>
        <end position="23"/>
    </location>
</feature>
<dbReference type="PANTHER" id="PTHR45779">
    <property type="entry name" value="PEPTIDYLPROLYL ISOMERASE"/>
    <property type="match status" value="1"/>
</dbReference>
<dbReference type="SUPFAM" id="SSF54534">
    <property type="entry name" value="FKBP-like"/>
    <property type="match status" value="1"/>
</dbReference>
<dbReference type="Gene3D" id="3.10.50.40">
    <property type="match status" value="1"/>
</dbReference>
<evidence type="ECO:0000256" key="3">
    <source>
        <dbReference type="ARBA" id="ARBA00023235"/>
    </source>
</evidence>
<dbReference type="PROSITE" id="PS51797">
    <property type="entry name" value="TCTP_3"/>
    <property type="match status" value="1"/>
</dbReference>
<proteinExistence type="inferred from homology"/>
<keyword evidence="10" id="KW-1185">Reference proteome</keyword>
<comment type="catalytic activity">
    <reaction evidence="1 4">
        <text>[protein]-peptidylproline (omega=180) = [protein]-peptidylproline (omega=0)</text>
        <dbReference type="Rhea" id="RHEA:16237"/>
        <dbReference type="Rhea" id="RHEA-COMP:10747"/>
        <dbReference type="Rhea" id="RHEA-COMP:10748"/>
        <dbReference type="ChEBI" id="CHEBI:83833"/>
        <dbReference type="ChEBI" id="CHEBI:83834"/>
        <dbReference type="EC" id="5.2.1.8"/>
    </reaction>
</comment>
<dbReference type="OrthoDB" id="1902587at2759"/>
<protein>
    <recommendedName>
        <fullName evidence="4">peptidylprolyl isomerase</fullName>
        <ecNumber evidence="4">5.2.1.8</ecNumber>
    </recommendedName>
</protein>
<dbReference type="InterPro" id="IPR046357">
    <property type="entry name" value="PPIase_dom_sf"/>
</dbReference>
<gene>
    <name evidence="9" type="ORF">FCALED_LOCUS8631</name>
</gene>
<organism evidence="9 10">
    <name type="scientific">Funneliformis caledonium</name>
    <dbReference type="NCBI Taxonomy" id="1117310"/>
    <lineage>
        <taxon>Eukaryota</taxon>
        <taxon>Fungi</taxon>
        <taxon>Fungi incertae sedis</taxon>
        <taxon>Mucoromycota</taxon>
        <taxon>Glomeromycotina</taxon>
        <taxon>Glomeromycetes</taxon>
        <taxon>Glomerales</taxon>
        <taxon>Glomeraceae</taxon>
        <taxon>Funneliformis</taxon>
    </lineage>
</organism>
<comment type="similarity">
    <text evidence="5">Belongs to the TCTP family.</text>
</comment>
<feature type="chain" id="PRO_5040299636" description="peptidylprolyl isomerase" evidence="6">
    <location>
        <begin position="24"/>
        <end position="272"/>
    </location>
</feature>
<dbReference type="SUPFAM" id="SSF51316">
    <property type="entry name" value="Mss4-like"/>
    <property type="match status" value="1"/>
</dbReference>
<dbReference type="AlphaFoldDB" id="A0A9N9CJ99"/>
<evidence type="ECO:0000256" key="1">
    <source>
        <dbReference type="ARBA" id="ARBA00000971"/>
    </source>
</evidence>
<dbReference type="InterPro" id="IPR034737">
    <property type="entry name" value="TCTP"/>
</dbReference>
<keyword evidence="6" id="KW-0732">Signal</keyword>
<keyword evidence="3 4" id="KW-0413">Isomerase</keyword>
<evidence type="ECO:0000259" key="8">
    <source>
        <dbReference type="PROSITE" id="PS51797"/>
    </source>
</evidence>
<dbReference type="InterPro" id="IPR001179">
    <property type="entry name" value="PPIase_FKBP_dom"/>
</dbReference>
<evidence type="ECO:0000256" key="6">
    <source>
        <dbReference type="SAM" id="SignalP"/>
    </source>
</evidence>
<dbReference type="GO" id="GO:0003755">
    <property type="term" value="F:peptidyl-prolyl cis-trans isomerase activity"/>
    <property type="evidence" value="ECO:0007669"/>
    <property type="project" value="UniProtKB-KW"/>
</dbReference>
<dbReference type="Pfam" id="PF00254">
    <property type="entry name" value="FKBP_C"/>
    <property type="match status" value="1"/>
</dbReference>
<feature type="domain" description="PPIase FKBP-type" evidence="7">
    <location>
        <begin position="50"/>
        <end position="139"/>
    </location>
</feature>
<feature type="domain" description="TCTP" evidence="8">
    <location>
        <begin position="143"/>
        <end position="272"/>
    </location>
</feature>
<dbReference type="EMBL" id="CAJVPQ010002572">
    <property type="protein sequence ID" value="CAG8601914.1"/>
    <property type="molecule type" value="Genomic_DNA"/>
</dbReference>
<dbReference type="PROSITE" id="PS50059">
    <property type="entry name" value="FKBP_PPIASE"/>
    <property type="match status" value="1"/>
</dbReference>
<comment type="caution">
    <text evidence="9">The sequence shown here is derived from an EMBL/GenBank/DDBJ whole genome shotgun (WGS) entry which is preliminary data.</text>
</comment>
<evidence type="ECO:0000256" key="4">
    <source>
        <dbReference type="PROSITE-ProRule" id="PRU00277"/>
    </source>
</evidence>
<evidence type="ECO:0000256" key="2">
    <source>
        <dbReference type="ARBA" id="ARBA00023110"/>
    </source>
</evidence>
<sequence>MRQNIIILFFIVIVCLTSLFVDAKEPPKNLQVGIKNRIPDGICRKRTKNGDSISVHYTGTLFENGKEFDSSIPRGTPFTFTLGGNQVIKGWDQGLHGMCIGEKRKLIIPSDLGYGPRGNPPLIPANAALVFDVELESPSSQKMIIYKDPISGDEFVSDAYPMKVVDDVAFEVDCQLVTIKKGADVDIGANPSAEESEEALEEGSEKVNNVIHAFRLQETSFEKKAYQTYLKRYLKKLAEHVQEKNPEIDVKEWQGKISAFSKKIFDNFKGNI</sequence>
<dbReference type="GO" id="GO:0005783">
    <property type="term" value="C:endoplasmic reticulum"/>
    <property type="evidence" value="ECO:0007669"/>
    <property type="project" value="TreeGrafter"/>
</dbReference>
<evidence type="ECO:0000313" key="9">
    <source>
        <dbReference type="EMBL" id="CAG8601914.1"/>
    </source>
</evidence>
<dbReference type="FunFam" id="3.10.50.40:FF:000006">
    <property type="entry name" value="Peptidyl-prolyl cis-trans isomerase"/>
    <property type="match status" value="1"/>
</dbReference>